<evidence type="ECO:0000256" key="5">
    <source>
        <dbReference type="ARBA" id="ARBA00007434"/>
    </source>
</evidence>
<dbReference type="PROSITE" id="PS51698">
    <property type="entry name" value="U_BOX"/>
    <property type="match status" value="1"/>
</dbReference>
<dbReference type="GO" id="GO:0034450">
    <property type="term" value="F:ubiquitin-ubiquitin ligase activity"/>
    <property type="evidence" value="ECO:0007669"/>
    <property type="project" value="EnsemblFungi"/>
</dbReference>
<dbReference type="InterPro" id="IPR019474">
    <property type="entry name" value="Ub_conjug_fac_E4_core"/>
</dbReference>
<dbReference type="InterPro" id="IPR013083">
    <property type="entry name" value="Znf_RING/FYVE/PHD"/>
</dbReference>
<dbReference type="GO" id="GO:0071361">
    <property type="term" value="P:cellular response to ethanol"/>
    <property type="evidence" value="ECO:0007669"/>
    <property type="project" value="EnsemblFungi"/>
</dbReference>
<keyword evidence="9" id="KW-0833">Ubl conjugation pathway</keyword>
<comment type="similarity">
    <text evidence="5">Belongs to the ubiquitin conjugation factor E4 family.</text>
</comment>
<gene>
    <name evidence="13" type="ORF">BABINDRAFT_9297</name>
</gene>
<dbReference type="GO" id="GO:0006511">
    <property type="term" value="P:ubiquitin-dependent protein catabolic process"/>
    <property type="evidence" value="ECO:0007669"/>
    <property type="project" value="EnsemblFungi"/>
</dbReference>
<evidence type="ECO:0000256" key="10">
    <source>
        <dbReference type="ARBA" id="ARBA00023242"/>
    </source>
</evidence>
<dbReference type="OrthoDB" id="20295at2759"/>
<reference evidence="14" key="1">
    <citation type="submission" date="2016-05" db="EMBL/GenBank/DDBJ databases">
        <title>Comparative genomics of biotechnologically important yeasts.</title>
        <authorList>
            <consortium name="DOE Joint Genome Institute"/>
            <person name="Riley R."/>
            <person name="Haridas S."/>
            <person name="Wolfe K.H."/>
            <person name="Lopes M.R."/>
            <person name="Hittinger C.T."/>
            <person name="Goker M."/>
            <person name="Salamov A."/>
            <person name="Wisecaver J."/>
            <person name="Long T.M."/>
            <person name="Aerts A.L."/>
            <person name="Barry K."/>
            <person name="Choi C."/>
            <person name="Clum A."/>
            <person name="Coughlan A.Y."/>
            <person name="Deshpande S."/>
            <person name="Douglass A.P."/>
            <person name="Hanson S.J."/>
            <person name="Klenk H.-P."/>
            <person name="Labutti K."/>
            <person name="Lapidus A."/>
            <person name="Lindquist E."/>
            <person name="Lipzen A."/>
            <person name="Meier-Kolthoff J.P."/>
            <person name="Ohm R.A."/>
            <person name="Otillar R.P."/>
            <person name="Pangilinan J."/>
            <person name="Peng Y."/>
            <person name="Rokas A."/>
            <person name="Rosa C.A."/>
            <person name="Scheuner C."/>
            <person name="Sibirny A.A."/>
            <person name="Slot J.C."/>
            <person name="Stielow J.B."/>
            <person name="Sun H."/>
            <person name="Kurtzman C.P."/>
            <person name="Blackwell M."/>
            <person name="Grigoriev I.V."/>
            <person name="Jeffries T.W."/>
        </authorList>
    </citation>
    <scope>NUCLEOTIDE SEQUENCE [LARGE SCALE GENOMIC DNA]</scope>
    <source>
        <strain evidence="14">NRRL Y-12698</strain>
    </source>
</reference>
<evidence type="ECO:0000256" key="4">
    <source>
        <dbReference type="ARBA" id="ARBA00004906"/>
    </source>
</evidence>
<evidence type="ECO:0000259" key="12">
    <source>
        <dbReference type="PROSITE" id="PS51698"/>
    </source>
</evidence>
<dbReference type="RefSeq" id="XP_018983854.1">
    <property type="nucleotide sequence ID" value="XM_019132941.1"/>
</dbReference>
<dbReference type="FunFam" id="3.30.40.10:FF:000055">
    <property type="entry name" value="Ubiquitin conjugation factor e4 a"/>
    <property type="match status" value="1"/>
</dbReference>
<dbReference type="GO" id="GO:0005737">
    <property type="term" value="C:cytoplasm"/>
    <property type="evidence" value="ECO:0007669"/>
    <property type="project" value="UniProtKB-SubCell"/>
</dbReference>
<evidence type="ECO:0000313" key="14">
    <source>
        <dbReference type="Proteomes" id="UP000094336"/>
    </source>
</evidence>
<comment type="pathway">
    <text evidence="4">Protein modification; protein ubiquitination.</text>
</comment>
<dbReference type="STRING" id="984486.A0A1E3QLE9"/>
<dbReference type="Proteomes" id="UP000094336">
    <property type="component" value="Unassembled WGS sequence"/>
</dbReference>
<sequence length="1028" mass="115146">MSDANDIRAKRLARLAALSGSSTPEKVIKKDPPKPVSSVPQAVSPAPQVVLPTPQTVSQTATQTMMASSDVFNLWACSEIEHVLHVTLTEDKPGLLYLPATHADLTEDNETLSAEHIERIFMEALVEHGVANPFAYLRACWTSAAQSRRLVSARDVLRARKLAFLDEILRLAPSYGLICFQIPDMFLNNTPDATVAALIANIADYTDFLMETVAKAVENDFLLDFLNIVVPRLSAVLLQIDLNDQRYGSILTIFQVLVSSKAVAAVFTDIDNFHPEGLAAPEFETKTILGPLLRLSPLQPSVSAASYAGSLEKSPGELKAITEGLQSEYNTLVSRLFNICDRIVRGSPRARRALVRYFAALANANHLRRGERADRARVAGDGIMCNVLLILVLLSQPFLDTSLQKLDKIDIDFFLKSVVLDIREETRINATIKEAAVYDATVDTDANFISECFFLTLAFLHYGIGGCYTLEDRLKAGIKQIGAQVAKLEGMAKDPRQLVMKAVIETQLERLRTERQRLKSQIDALVCFFTNAPQQENIFDFIAGACAFMVRAVDPVRAHPARRLALPFHADNLKIRDDQDRLRELAPTPWRFYPEFLIEGIVNYCAHVVKYTRNPLVGHTRLPALVEFAVVMLRCPELVGNPHLKGKLVEVLFFGALPSQDGYPGFMAAVFETNALVRAHVLYAILDFYVAVEKTGASSQFYDKFNARYHISMILEQLWKTPLYREQLREYSRADVEFFVRFVARMLNDTTYLLDEAYGDLSEIHNLQSELARRANSQSALANPPMEGTDDELNERLDSVERQSKNYVQLSNKTLELFKLFTSEVPRAFVLPEIVDRLAGMLDYNLAALVGPKCRDLKVANPEKYAFDPKQLLGHFAQVYINLSGEEEFVLAVARDGRSFARALFARAEEILARYHILPADAVTALGSFAARADAQKRADDDEELELGDVPDEFLDPLMYTLMSDPVILPGSKISIDRSTIKSHLLSDATDPFNRMPLKLEDVEDDVELRARIAAWKYEMKKDVLMER</sequence>
<dbReference type="GeneID" id="30150794"/>
<name>A0A1E3QLE9_9ASCO</name>
<feature type="domain" description="U-box" evidence="12">
    <location>
        <begin position="949"/>
        <end position="1023"/>
    </location>
</feature>
<evidence type="ECO:0000256" key="3">
    <source>
        <dbReference type="ARBA" id="ARBA00004496"/>
    </source>
</evidence>
<dbReference type="Gene3D" id="3.30.40.10">
    <property type="entry name" value="Zinc/RING finger domain, C3HC4 (zinc finger)"/>
    <property type="match status" value="1"/>
</dbReference>
<evidence type="ECO:0000313" key="13">
    <source>
        <dbReference type="EMBL" id="ODQ78526.1"/>
    </source>
</evidence>
<organism evidence="13 14">
    <name type="scientific">Babjeviella inositovora NRRL Y-12698</name>
    <dbReference type="NCBI Taxonomy" id="984486"/>
    <lineage>
        <taxon>Eukaryota</taxon>
        <taxon>Fungi</taxon>
        <taxon>Dikarya</taxon>
        <taxon>Ascomycota</taxon>
        <taxon>Saccharomycotina</taxon>
        <taxon>Pichiomycetes</taxon>
        <taxon>Serinales incertae sedis</taxon>
        <taxon>Babjeviella</taxon>
    </lineage>
</organism>
<dbReference type="UniPathway" id="UPA00143"/>
<dbReference type="GO" id="GO:0036503">
    <property type="term" value="P:ERAD pathway"/>
    <property type="evidence" value="ECO:0007669"/>
    <property type="project" value="EnsemblFungi"/>
</dbReference>
<keyword evidence="7" id="KW-0963">Cytoplasm</keyword>
<evidence type="ECO:0000256" key="7">
    <source>
        <dbReference type="ARBA" id="ARBA00022490"/>
    </source>
</evidence>
<dbReference type="PANTHER" id="PTHR13931">
    <property type="entry name" value="UBIQUITINATION FACTOR E4"/>
    <property type="match status" value="1"/>
</dbReference>
<dbReference type="InterPro" id="IPR045132">
    <property type="entry name" value="UBE4"/>
</dbReference>
<dbReference type="GO" id="GO:0031398">
    <property type="term" value="P:positive regulation of protein ubiquitination"/>
    <property type="evidence" value="ECO:0007669"/>
    <property type="project" value="EnsemblFungi"/>
</dbReference>
<accession>A0A1E3QLE9</accession>
<dbReference type="SMART" id="SM00504">
    <property type="entry name" value="Ubox"/>
    <property type="match status" value="1"/>
</dbReference>
<dbReference type="InterPro" id="IPR003613">
    <property type="entry name" value="Ubox_domain"/>
</dbReference>
<evidence type="ECO:0000256" key="2">
    <source>
        <dbReference type="ARBA" id="ARBA00004123"/>
    </source>
</evidence>
<evidence type="ECO:0000256" key="9">
    <source>
        <dbReference type="ARBA" id="ARBA00022786"/>
    </source>
</evidence>
<dbReference type="Pfam" id="PF04564">
    <property type="entry name" value="U-box"/>
    <property type="match status" value="1"/>
</dbReference>
<dbReference type="GO" id="GO:0005634">
    <property type="term" value="C:nucleus"/>
    <property type="evidence" value="ECO:0007669"/>
    <property type="project" value="UniProtKB-SubCell"/>
</dbReference>
<evidence type="ECO:0000256" key="6">
    <source>
        <dbReference type="ARBA" id="ARBA00012483"/>
    </source>
</evidence>
<dbReference type="GO" id="GO:0070936">
    <property type="term" value="P:protein K48-linked ubiquitination"/>
    <property type="evidence" value="ECO:0007669"/>
    <property type="project" value="EnsemblFungi"/>
</dbReference>
<dbReference type="CDD" id="cd16657">
    <property type="entry name" value="RING-Ubox_UBE4A"/>
    <property type="match status" value="1"/>
</dbReference>
<dbReference type="EMBL" id="KV454435">
    <property type="protein sequence ID" value="ODQ78526.1"/>
    <property type="molecule type" value="Genomic_DNA"/>
</dbReference>
<dbReference type="AlphaFoldDB" id="A0A1E3QLE9"/>
<dbReference type="Pfam" id="PF10408">
    <property type="entry name" value="Ufd2P_core"/>
    <property type="match status" value="1"/>
</dbReference>
<evidence type="ECO:0000256" key="1">
    <source>
        <dbReference type="ARBA" id="ARBA00000900"/>
    </source>
</evidence>
<evidence type="ECO:0000256" key="8">
    <source>
        <dbReference type="ARBA" id="ARBA00022679"/>
    </source>
</evidence>
<keyword evidence="8" id="KW-0808">Transferase</keyword>
<feature type="region of interest" description="Disordered" evidence="11">
    <location>
        <begin position="20"/>
        <end position="41"/>
    </location>
</feature>
<dbReference type="GO" id="GO:0000151">
    <property type="term" value="C:ubiquitin ligase complex"/>
    <property type="evidence" value="ECO:0007669"/>
    <property type="project" value="InterPro"/>
</dbReference>
<evidence type="ECO:0000256" key="11">
    <source>
        <dbReference type="SAM" id="MobiDB-lite"/>
    </source>
</evidence>
<comment type="catalytic activity">
    <reaction evidence="1">
        <text>S-ubiquitinyl-[E2 ubiquitin-conjugating enzyme]-L-cysteine + [acceptor protein]-L-lysine = [E2 ubiquitin-conjugating enzyme]-L-cysteine + N(6)-ubiquitinyl-[acceptor protein]-L-lysine.</text>
        <dbReference type="EC" id="2.3.2.27"/>
    </reaction>
</comment>
<keyword evidence="10" id="KW-0539">Nucleus</keyword>
<protein>
    <recommendedName>
        <fullName evidence="6">RING-type E3 ubiquitin transferase</fullName>
        <ecNumber evidence="6">2.3.2.27</ecNumber>
    </recommendedName>
</protein>
<dbReference type="SUPFAM" id="SSF57850">
    <property type="entry name" value="RING/U-box"/>
    <property type="match status" value="1"/>
</dbReference>
<proteinExistence type="inferred from homology"/>
<keyword evidence="14" id="KW-1185">Reference proteome</keyword>
<dbReference type="PANTHER" id="PTHR13931:SF2">
    <property type="entry name" value="UBIQUITIN CONJUGATION FACTOR E4 B"/>
    <property type="match status" value="1"/>
</dbReference>
<dbReference type="EC" id="2.3.2.27" evidence="6"/>
<comment type="subcellular location">
    <subcellularLocation>
        <location evidence="3">Cytoplasm</location>
    </subcellularLocation>
    <subcellularLocation>
        <location evidence="2">Nucleus</location>
    </subcellularLocation>
</comment>